<evidence type="ECO:0000313" key="2">
    <source>
        <dbReference type="EMBL" id="CZT12155.1"/>
    </source>
</evidence>
<feature type="region of interest" description="Disordered" evidence="1">
    <location>
        <begin position="50"/>
        <end position="73"/>
    </location>
</feature>
<evidence type="ECO:0000256" key="1">
    <source>
        <dbReference type="SAM" id="MobiDB-lite"/>
    </source>
</evidence>
<dbReference type="AlphaFoldDB" id="A0A1E1LNV4"/>
<reference evidence="3" key="1">
    <citation type="submission" date="2016-03" db="EMBL/GenBank/DDBJ databases">
        <authorList>
            <person name="Ploux O."/>
        </authorList>
    </citation>
    <scope>NUCLEOTIDE SEQUENCE [LARGE SCALE GENOMIC DNA]</scope>
    <source>
        <strain evidence="3">UK7</strain>
    </source>
</reference>
<feature type="compositionally biased region" description="Basic residues" evidence="1">
    <location>
        <begin position="9"/>
        <end position="20"/>
    </location>
</feature>
<dbReference type="InParanoid" id="A0A1E1LNV4"/>
<comment type="caution">
    <text evidence="2">The sequence shown here is derived from an EMBL/GenBank/DDBJ whole genome shotgun (WGS) entry which is preliminary data.</text>
</comment>
<protein>
    <submittedName>
        <fullName evidence="2">Uncharacterized protein</fullName>
    </submittedName>
</protein>
<name>A0A1E1LNV4_9HELO</name>
<gene>
    <name evidence="2" type="ORF">RCO7_11144</name>
</gene>
<proteinExistence type="predicted"/>
<keyword evidence="3" id="KW-1185">Reference proteome</keyword>
<accession>A0A1E1LNV4</accession>
<sequence length="203" mass="23285">MASNGPDKGHRKTKSSRTRSRSPPADLLGVARTTLITLFEDKAADFTASNKDQLRSNSDPVMQSNNIQSEFNSTRSPTRVDIFKDYGLGYIDVNYHEKYMVKSEDIDRFQAHVRGIEKRFIDLGDLNSETDQARASRMAEMYLYPVKNTSPGPSHGADYMEKHLATRRLAATWEEEENRLAALRFVEIQNGKQREDKPRYKYT</sequence>
<feature type="region of interest" description="Disordered" evidence="1">
    <location>
        <begin position="1"/>
        <end position="28"/>
    </location>
</feature>
<dbReference type="Proteomes" id="UP000178129">
    <property type="component" value="Unassembled WGS sequence"/>
</dbReference>
<organism evidence="2 3">
    <name type="scientific">Rhynchosporium graminicola</name>
    <dbReference type="NCBI Taxonomy" id="2792576"/>
    <lineage>
        <taxon>Eukaryota</taxon>
        <taxon>Fungi</taxon>
        <taxon>Dikarya</taxon>
        <taxon>Ascomycota</taxon>
        <taxon>Pezizomycotina</taxon>
        <taxon>Leotiomycetes</taxon>
        <taxon>Helotiales</taxon>
        <taxon>Ploettnerulaceae</taxon>
        <taxon>Rhynchosporium</taxon>
    </lineage>
</organism>
<evidence type="ECO:0000313" key="3">
    <source>
        <dbReference type="Proteomes" id="UP000178129"/>
    </source>
</evidence>
<dbReference type="EMBL" id="FJUW01000069">
    <property type="protein sequence ID" value="CZT12155.1"/>
    <property type="molecule type" value="Genomic_DNA"/>
</dbReference>